<reference evidence="6" key="1">
    <citation type="journal article" date="2017" name="Cell">
        <title>Insights into land plant evolution garnered from the Marchantia polymorpha genome.</title>
        <authorList>
            <person name="Bowman J.L."/>
            <person name="Kohchi T."/>
            <person name="Yamato K.T."/>
            <person name="Jenkins J."/>
            <person name="Shu S."/>
            <person name="Ishizaki K."/>
            <person name="Yamaoka S."/>
            <person name="Nishihama R."/>
            <person name="Nakamura Y."/>
            <person name="Berger F."/>
            <person name="Adam C."/>
            <person name="Aki S.S."/>
            <person name="Althoff F."/>
            <person name="Araki T."/>
            <person name="Arteaga-Vazquez M.A."/>
            <person name="Balasubrmanian S."/>
            <person name="Barry K."/>
            <person name="Bauer D."/>
            <person name="Boehm C.R."/>
            <person name="Briginshaw L."/>
            <person name="Caballero-Perez J."/>
            <person name="Catarino B."/>
            <person name="Chen F."/>
            <person name="Chiyoda S."/>
            <person name="Chovatia M."/>
            <person name="Davies K.M."/>
            <person name="Delmans M."/>
            <person name="Demura T."/>
            <person name="Dierschke T."/>
            <person name="Dolan L."/>
            <person name="Dorantes-Acosta A.E."/>
            <person name="Eklund D.M."/>
            <person name="Florent S.N."/>
            <person name="Flores-Sandoval E."/>
            <person name="Fujiyama A."/>
            <person name="Fukuzawa H."/>
            <person name="Galik B."/>
            <person name="Grimanelli D."/>
            <person name="Grimwood J."/>
            <person name="Grossniklaus U."/>
            <person name="Hamada T."/>
            <person name="Haseloff J."/>
            <person name="Hetherington A.J."/>
            <person name="Higo A."/>
            <person name="Hirakawa Y."/>
            <person name="Hundley H.N."/>
            <person name="Ikeda Y."/>
            <person name="Inoue K."/>
            <person name="Inoue S.I."/>
            <person name="Ishida S."/>
            <person name="Jia Q."/>
            <person name="Kakita M."/>
            <person name="Kanazawa T."/>
            <person name="Kawai Y."/>
            <person name="Kawashima T."/>
            <person name="Kennedy M."/>
            <person name="Kinose K."/>
            <person name="Kinoshita T."/>
            <person name="Kohara Y."/>
            <person name="Koide E."/>
            <person name="Komatsu K."/>
            <person name="Kopischke S."/>
            <person name="Kubo M."/>
            <person name="Kyozuka J."/>
            <person name="Lagercrantz U."/>
            <person name="Lin S.S."/>
            <person name="Lindquist E."/>
            <person name="Lipzen A.M."/>
            <person name="Lu C.W."/>
            <person name="De Luna E."/>
            <person name="Martienssen R.A."/>
            <person name="Minamino N."/>
            <person name="Mizutani M."/>
            <person name="Mizutani M."/>
            <person name="Mochizuki N."/>
            <person name="Monte I."/>
            <person name="Mosher R."/>
            <person name="Nagasaki H."/>
            <person name="Nakagami H."/>
            <person name="Naramoto S."/>
            <person name="Nishitani K."/>
            <person name="Ohtani M."/>
            <person name="Okamoto T."/>
            <person name="Okumura M."/>
            <person name="Phillips J."/>
            <person name="Pollak B."/>
            <person name="Reinders A."/>
            <person name="Rovekamp M."/>
            <person name="Sano R."/>
            <person name="Sawa S."/>
            <person name="Schmid M.W."/>
            <person name="Shirakawa M."/>
            <person name="Solano R."/>
            <person name="Spunde A."/>
            <person name="Suetsugu N."/>
            <person name="Sugano S."/>
            <person name="Sugiyama A."/>
            <person name="Sun R."/>
            <person name="Suzuki Y."/>
            <person name="Takenaka M."/>
            <person name="Takezawa D."/>
            <person name="Tomogane H."/>
            <person name="Tsuzuki M."/>
            <person name="Ueda T."/>
            <person name="Umeda M."/>
            <person name="Ward J.M."/>
            <person name="Watanabe Y."/>
            <person name="Yazaki K."/>
            <person name="Yokoyama R."/>
            <person name="Yoshitake Y."/>
            <person name="Yotsui I."/>
            <person name="Zachgo S."/>
            <person name="Schmutz J."/>
        </authorList>
    </citation>
    <scope>NUCLEOTIDE SEQUENCE [LARGE SCALE GENOMIC DNA]</scope>
    <source>
        <strain evidence="6">Tak-1</strain>
    </source>
</reference>
<feature type="region of interest" description="Disordered" evidence="3">
    <location>
        <begin position="608"/>
        <end position="633"/>
    </location>
</feature>
<evidence type="ECO:0000256" key="2">
    <source>
        <dbReference type="ARBA" id="ARBA00022734"/>
    </source>
</evidence>
<feature type="compositionally biased region" description="Basic and acidic residues" evidence="3">
    <location>
        <begin position="621"/>
        <end position="631"/>
    </location>
</feature>
<evidence type="ECO:0000313" key="6">
    <source>
        <dbReference type="Proteomes" id="UP000244005"/>
    </source>
</evidence>
<keyword evidence="2" id="KW-0430">Lectin</keyword>
<dbReference type="Proteomes" id="UP000244005">
    <property type="component" value="Unassembled WGS sequence"/>
</dbReference>
<dbReference type="InterPro" id="IPR001220">
    <property type="entry name" value="Legume_lectin_dom"/>
</dbReference>
<dbReference type="InterPro" id="IPR019825">
    <property type="entry name" value="Lectin_legB_Mn/Ca_BS"/>
</dbReference>
<dbReference type="InterPro" id="IPR050258">
    <property type="entry name" value="Leguminous_Lectin"/>
</dbReference>
<dbReference type="PROSITE" id="PS00307">
    <property type="entry name" value="LECTIN_LEGUME_BETA"/>
    <property type="match status" value="1"/>
</dbReference>
<keyword evidence="6" id="KW-1185">Reference proteome</keyword>
<dbReference type="PANTHER" id="PTHR32401">
    <property type="entry name" value="CONCANAVALIN A-LIKE LECTIN FAMILY PROTEIN"/>
    <property type="match status" value="1"/>
</dbReference>
<dbReference type="AlphaFoldDB" id="A0A2R6W9Y4"/>
<name>A0A2R6W9Y4_MARPO</name>
<dbReference type="EMBL" id="KZ772793">
    <property type="protein sequence ID" value="PTQ30659.1"/>
    <property type="molecule type" value="Genomic_DNA"/>
</dbReference>
<comment type="similarity">
    <text evidence="1">Belongs to the leguminous lectin family.</text>
</comment>
<accession>A0A2R6W9Y4</accession>
<evidence type="ECO:0000259" key="4">
    <source>
        <dbReference type="Pfam" id="PF00139"/>
    </source>
</evidence>
<evidence type="ECO:0000313" key="5">
    <source>
        <dbReference type="EMBL" id="PTQ30659.1"/>
    </source>
</evidence>
<feature type="region of interest" description="Disordered" evidence="3">
    <location>
        <begin position="66"/>
        <end position="89"/>
    </location>
</feature>
<feature type="compositionally biased region" description="Acidic residues" evidence="3">
    <location>
        <begin position="70"/>
        <end position="85"/>
    </location>
</feature>
<feature type="domain" description="Legume lectin" evidence="4">
    <location>
        <begin position="94"/>
        <end position="327"/>
    </location>
</feature>
<dbReference type="PANTHER" id="PTHR32401:SF49">
    <property type="entry name" value="OS10G0129200 PROTEIN"/>
    <property type="match status" value="1"/>
</dbReference>
<dbReference type="Gramene" id="Mp3g24110.1">
    <property type="protein sequence ID" value="Mp3g24110.1.cds1"/>
    <property type="gene ID" value="Mp3g24110"/>
</dbReference>
<evidence type="ECO:0000256" key="3">
    <source>
        <dbReference type="SAM" id="MobiDB-lite"/>
    </source>
</evidence>
<gene>
    <name evidence="5" type="ORF">MARPO_0121s0013</name>
</gene>
<dbReference type="SUPFAM" id="SSF49899">
    <property type="entry name" value="Concanavalin A-like lectins/glucanases"/>
    <property type="match status" value="1"/>
</dbReference>
<evidence type="ECO:0000256" key="1">
    <source>
        <dbReference type="ARBA" id="ARBA00007606"/>
    </source>
</evidence>
<sequence length="656" mass="70311">MLEFSISYVGINRKSTRGSQIFCGLIRQISMHDSNAGARRDKRCRRFMKTFLLLMLLTAKLTTLNSSTKDEDDDDDDVPALEEDPASSSLEAPVSFSFSGFSDVDRRDLKFEFSAELPSSASAIQLTPFDVGGDDVKGKVFYKNSIPMKDEAGEKTASFSTSFTFTIRAESLGGGGDGLAFVLAAEPESEGEAGGHFGIFTAAAAPSSTVVAVEFDTFMNAELMDRDANHVGVDVDGAVSLVSASASGLNISLSGGRPVTAWIDYYSEERTIEVRIGTDATKPSKPLIQSSLDMSVVLKRNMWVGFSAATSMAARQSHEISSWTFECESLGGGLSLSERIWKSVGSYVVCAVGATVVVLLIVCVVSSCCSQSCQKHCPRCVKCCSCCTRWCPCTSRCSTCCCPCVGGGCSRCKQWCGSRTCSKCCDEAAEASTGSPPGAGGKPQEKPTGIVLDEEKSCPQAFLDMIREDVSEEKDNLDLQMPRGPTACLPQANSFSLPFTNPFSTEQVLQPGCISSLLFGPDSDDELEPEPGAQGPVAAAAAPALRAQPLGSLLMVSNTVFDMPPEEEEHEFLDSLCPEHCPGRSRHPSAVDCLIGDNCLIESTVKHQKLQPQQDASPPVAEREVRPRHAEGAASAKFEDYTLEEQIAMGWGFFSP</sequence>
<proteinExistence type="inferred from homology"/>
<dbReference type="Pfam" id="PF00139">
    <property type="entry name" value="Lectin_legB"/>
    <property type="match status" value="1"/>
</dbReference>
<dbReference type="InterPro" id="IPR013320">
    <property type="entry name" value="ConA-like_dom_sf"/>
</dbReference>
<organism evidence="5 6">
    <name type="scientific">Marchantia polymorpha</name>
    <name type="common">Common liverwort</name>
    <name type="synonym">Marchantia aquatica</name>
    <dbReference type="NCBI Taxonomy" id="3197"/>
    <lineage>
        <taxon>Eukaryota</taxon>
        <taxon>Viridiplantae</taxon>
        <taxon>Streptophyta</taxon>
        <taxon>Embryophyta</taxon>
        <taxon>Marchantiophyta</taxon>
        <taxon>Marchantiopsida</taxon>
        <taxon>Marchantiidae</taxon>
        <taxon>Marchantiales</taxon>
        <taxon>Marchantiaceae</taxon>
        <taxon>Marchantia</taxon>
    </lineage>
</organism>
<protein>
    <recommendedName>
        <fullName evidence="4">Legume lectin domain-containing protein</fullName>
    </recommendedName>
</protein>
<dbReference type="Gene3D" id="2.60.120.200">
    <property type="match status" value="1"/>
</dbReference>
<dbReference type="GO" id="GO:0030246">
    <property type="term" value="F:carbohydrate binding"/>
    <property type="evidence" value="ECO:0007669"/>
    <property type="project" value="UniProtKB-KW"/>
</dbReference>
<dbReference type="OrthoDB" id="1422267at2759"/>
<dbReference type="CDD" id="cd06899">
    <property type="entry name" value="lectin_legume_LecRK_Arcelin_ConA"/>
    <property type="match status" value="1"/>
</dbReference>